<dbReference type="InterPro" id="IPR044689">
    <property type="entry name" value="CGR2/3"/>
</dbReference>
<evidence type="ECO:0000256" key="1">
    <source>
        <dbReference type="SAM" id="Phobius"/>
    </source>
</evidence>
<feature type="transmembrane region" description="Helical" evidence="1">
    <location>
        <begin position="32"/>
        <end position="51"/>
    </location>
</feature>
<dbReference type="OrthoDB" id="745247at2759"/>
<keyword evidence="1" id="KW-0472">Membrane</keyword>
<evidence type="ECO:0000313" key="3">
    <source>
        <dbReference type="RefSeq" id="XP_031396792.1"/>
    </source>
</evidence>
<dbReference type="Proteomes" id="UP000515151">
    <property type="component" value="Chromosome 5"/>
</dbReference>
<keyword evidence="2" id="KW-1185">Reference proteome</keyword>
<proteinExistence type="predicted"/>
<organism evidence="2 3">
    <name type="scientific">Punica granatum</name>
    <name type="common">Pomegranate</name>
    <dbReference type="NCBI Taxonomy" id="22663"/>
    <lineage>
        <taxon>Eukaryota</taxon>
        <taxon>Viridiplantae</taxon>
        <taxon>Streptophyta</taxon>
        <taxon>Embryophyta</taxon>
        <taxon>Tracheophyta</taxon>
        <taxon>Spermatophyta</taxon>
        <taxon>Magnoliopsida</taxon>
        <taxon>eudicotyledons</taxon>
        <taxon>Gunneridae</taxon>
        <taxon>Pentapetalae</taxon>
        <taxon>rosids</taxon>
        <taxon>malvids</taxon>
        <taxon>Myrtales</taxon>
        <taxon>Lythraceae</taxon>
        <taxon>Punica</taxon>
    </lineage>
</organism>
<reference evidence="2" key="1">
    <citation type="journal article" date="2020" name="Plant Biotechnol. J.">
        <title>The pomegranate (Punica granatum L.) draft genome dissects genetic divergence between soft- and hard-seeded cultivars.</title>
        <authorList>
            <person name="Luo X."/>
            <person name="Li H."/>
            <person name="Wu Z."/>
            <person name="Yao W."/>
            <person name="Zhao P."/>
            <person name="Cao D."/>
            <person name="Yu H."/>
            <person name="Li K."/>
            <person name="Poudel K."/>
            <person name="Zhao D."/>
            <person name="Zhang F."/>
            <person name="Xia X."/>
            <person name="Chen L."/>
            <person name="Wang Q."/>
            <person name="Jing D."/>
            <person name="Cao S."/>
        </authorList>
    </citation>
    <scope>NUCLEOTIDE SEQUENCE [LARGE SCALE GENOMIC DNA]</scope>
    <source>
        <strain evidence="2">cv. Tunisia</strain>
    </source>
</reference>
<gene>
    <name evidence="3" type="primary">LOC116207838</name>
</gene>
<dbReference type="AlphaFoldDB" id="A0A6P8DHK2"/>
<dbReference type="Gene3D" id="3.40.50.150">
    <property type="entry name" value="Vaccinia Virus protein VP39"/>
    <property type="match status" value="1"/>
</dbReference>
<evidence type="ECO:0000313" key="2">
    <source>
        <dbReference type="Proteomes" id="UP000515151"/>
    </source>
</evidence>
<sequence length="261" mass="28743">MSRRQAGSTRRYADSGGFLGGSLHSKSRSSPLLSVGLVLLGGGLLICLAYSGSGLFGSTRSVVSKIEGDFSCTAEAIRAIPVLKKAYGDSMRKVMHVGPETCSVVSKLLTEEEREAWGVEPYDLEDAHGHCKALVRRGIVRVADIKFPLPYRPKSFNLVMVSDALDYLSPRYLNKTLPDLARVASDGVIVFAGSPGQQRAKVAELSKFGRPAKMRSRSWWGKYFMQMNSEENEAVAKKFEQASSKMTFQPSCQIFHLKPYH</sequence>
<dbReference type="GO" id="GO:0008168">
    <property type="term" value="F:methyltransferase activity"/>
    <property type="evidence" value="ECO:0007669"/>
    <property type="project" value="InterPro"/>
</dbReference>
<accession>A0A6P8DHK2</accession>
<dbReference type="PANTHER" id="PTHR34208:SF18">
    <property type="entry name" value="PECTIN METHYLESTERASE CGR3-RELATED"/>
    <property type="match status" value="1"/>
</dbReference>
<dbReference type="PANTHER" id="PTHR34208">
    <property type="entry name" value="S-ADENOSYL-L-METHIONINE-DEPENDENT METHYLTRANSFERASE-RELATED"/>
    <property type="match status" value="1"/>
</dbReference>
<dbReference type="RefSeq" id="XP_031396792.1">
    <property type="nucleotide sequence ID" value="XM_031540932.1"/>
</dbReference>
<protein>
    <submittedName>
        <fullName evidence="3">Probable pectin methylesterase CGR2</fullName>
    </submittedName>
</protein>
<dbReference type="GO" id="GO:0045488">
    <property type="term" value="P:pectin metabolic process"/>
    <property type="evidence" value="ECO:0007669"/>
    <property type="project" value="InterPro"/>
</dbReference>
<keyword evidence="1" id="KW-0812">Transmembrane</keyword>
<name>A0A6P8DHK2_PUNGR</name>
<dbReference type="GeneID" id="116207838"/>
<reference evidence="3" key="2">
    <citation type="submission" date="2025-08" db="UniProtKB">
        <authorList>
            <consortium name="RefSeq"/>
        </authorList>
    </citation>
    <scope>IDENTIFICATION</scope>
    <source>
        <tissue evidence="3">Leaf</tissue>
    </source>
</reference>
<keyword evidence="1" id="KW-1133">Transmembrane helix</keyword>
<dbReference type="InterPro" id="IPR029063">
    <property type="entry name" value="SAM-dependent_MTases_sf"/>
</dbReference>